<feature type="transmembrane region" description="Helical" evidence="4">
    <location>
        <begin position="12"/>
        <end position="32"/>
    </location>
</feature>
<dbReference type="PROSITE" id="PS51257">
    <property type="entry name" value="PROKAR_LIPOPROTEIN"/>
    <property type="match status" value="1"/>
</dbReference>
<feature type="transmembrane region" description="Helical" evidence="4">
    <location>
        <begin position="173"/>
        <end position="191"/>
    </location>
</feature>
<feature type="transmembrane region" description="Helical" evidence="4">
    <location>
        <begin position="80"/>
        <end position="101"/>
    </location>
</feature>
<evidence type="ECO:0000313" key="6">
    <source>
        <dbReference type="EMBL" id="MBB4063322.1"/>
    </source>
</evidence>
<dbReference type="PANTHER" id="PTHR23537">
    <property type="match status" value="1"/>
</dbReference>
<dbReference type="GO" id="GO:0005886">
    <property type="term" value="C:plasma membrane"/>
    <property type="evidence" value="ECO:0007669"/>
    <property type="project" value="TreeGrafter"/>
</dbReference>
<name>A0A7W6NJI4_9HYPH</name>
<accession>A0A7W6NJI4</accession>
<dbReference type="InterPro" id="IPR020846">
    <property type="entry name" value="MFS_dom"/>
</dbReference>
<feature type="transmembrane region" description="Helical" evidence="4">
    <location>
        <begin position="278"/>
        <end position="298"/>
    </location>
</feature>
<keyword evidence="7" id="KW-1185">Reference proteome</keyword>
<protein>
    <submittedName>
        <fullName evidence="6">Putative MFS family arabinose efflux permease</fullName>
    </submittedName>
</protein>
<keyword evidence="3 4" id="KW-0472">Membrane</keyword>
<organism evidence="6 7">
    <name type="scientific">Gellertiella hungarica</name>
    <dbReference type="NCBI Taxonomy" id="1572859"/>
    <lineage>
        <taxon>Bacteria</taxon>
        <taxon>Pseudomonadati</taxon>
        <taxon>Pseudomonadota</taxon>
        <taxon>Alphaproteobacteria</taxon>
        <taxon>Hyphomicrobiales</taxon>
        <taxon>Rhizobiaceae</taxon>
        <taxon>Gellertiella</taxon>
    </lineage>
</organism>
<feature type="transmembrane region" description="Helical" evidence="4">
    <location>
        <begin position="364"/>
        <end position="382"/>
    </location>
</feature>
<feature type="transmembrane region" description="Helical" evidence="4">
    <location>
        <begin position="107"/>
        <end position="129"/>
    </location>
</feature>
<dbReference type="GO" id="GO:0022857">
    <property type="term" value="F:transmembrane transporter activity"/>
    <property type="evidence" value="ECO:0007669"/>
    <property type="project" value="InterPro"/>
</dbReference>
<keyword evidence="1 4" id="KW-0812">Transmembrane</keyword>
<feature type="domain" description="Major facilitator superfamily (MFS) profile" evidence="5">
    <location>
        <begin position="1"/>
        <end position="388"/>
    </location>
</feature>
<dbReference type="RefSeq" id="WP_183364515.1">
    <property type="nucleotide sequence ID" value="NZ_JACIEZ010000001.1"/>
</dbReference>
<evidence type="ECO:0000256" key="3">
    <source>
        <dbReference type="ARBA" id="ARBA00023136"/>
    </source>
</evidence>
<dbReference type="PROSITE" id="PS50850">
    <property type="entry name" value="MFS"/>
    <property type="match status" value="1"/>
</dbReference>
<evidence type="ECO:0000256" key="2">
    <source>
        <dbReference type="ARBA" id="ARBA00022989"/>
    </source>
</evidence>
<proteinExistence type="predicted"/>
<evidence type="ECO:0000313" key="7">
    <source>
        <dbReference type="Proteomes" id="UP000528286"/>
    </source>
</evidence>
<dbReference type="AlphaFoldDB" id="A0A7W6NJI4"/>
<keyword evidence="2 4" id="KW-1133">Transmembrane helix</keyword>
<feature type="transmembrane region" description="Helical" evidence="4">
    <location>
        <begin position="212"/>
        <end position="235"/>
    </location>
</feature>
<feature type="transmembrane region" description="Helical" evidence="4">
    <location>
        <begin position="141"/>
        <end position="161"/>
    </location>
</feature>
<feature type="transmembrane region" description="Helical" evidence="4">
    <location>
        <begin position="335"/>
        <end position="358"/>
    </location>
</feature>
<evidence type="ECO:0000259" key="5">
    <source>
        <dbReference type="PROSITE" id="PS50850"/>
    </source>
</evidence>
<sequence>MNRADAPPFPFSLGLAGALSLACFMGFGRFSFTPILPGMMADLGLSAGDAGLIAAANFAGYLAGAFLAAGTWAQGMERRIVMAALTLTAALLGAMALVSSLSAFMAIRFLAGLASAFGLVFTSALVLSAARGDARVQAMHFGGVGFGIALSAFVSFVAVPLLGAEPPHWRSEWLAGAGLVLAAGAAILFLLPKGQGTAGRGGAEPPMLWTGAMLRLILSYAFFGFGYVVAGTFLVVMAREGASGHSVEFLCWLISGLAGMVSLFLWQPMLSTRGVNTTYRLALALEALGSVAMVLLPAAIAPVIGGLLFGGTFIVVTAYALQIGRALSPESPRRVMALMTAGFGIGQIVGPVAAGHLVDLTGDYLLASLIAAAVLGLGALVAPGRGSH</sequence>
<dbReference type="PANTHER" id="PTHR23537:SF1">
    <property type="entry name" value="SUGAR TRANSPORTER"/>
    <property type="match status" value="1"/>
</dbReference>
<dbReference type="InterPro" id="IPR010645">
    <property type="entry name" value="MFS_4"/>
</dbReference>
<feature type="transmembrane region" description="Helical" evidence="4">
    <location>
        <begin position="52"/>
        <end position="73"/>
    </location>
</feature>
<evidence type="ECO:0000256" key="1">
    <source>
        <dbReference type="ARBA" id="ARBA00022692"/>
    </source>
</evidence>
<evidence type="ECO:0000256" key="4">
    <source>
        <dbReference type="SAM" id="Phobius"/>
    </source>
</evidence>
<dbReference type="Pfam" id="PF06779">
    <property type="entry name" value="MFS_4"/>
    <property type="match status" value="1"/>
</dbReference>
<dbReference type="Proteomes" id="UP000528286">
    <property type="component" value="Unassembled WGS sequence"/>
</dbReference>
<reference evidence="6 7" key="1">
    <citation type="submission" date="2020-08" db="EMBL/GenBank/DDBJ databases">
        <title>Genomic Encyclopedia of Type Strains, Phase IV (KMG-IV): sequencing the most valuable type-strain genomes for metagenomic binning, comparative biology and taxonomic classification.</title>
        <authorList>
            <person name="Goeker M."/>
        </authorList>
    </citation>
    <scope>NUCLEOTIDE SEQUENCE [LARGE SCALE GENOMIC DNA]</scope>
    <source>
        <strain evidence="6 7">DSM 29853</strain>
    </source>
</reference>
<dbReference type="InterPro" id="IPR036259">
    <property type="entry name" value="MFS_trans_sf"/>
</dbReference>
<dbReference type="SUPFAM" id="SSF103473">
    <property type="entry name" value="MFS general substrate transporter"/>
    <property type="match status" value="1"/>
</dbReference>
<gene>
    <name evidence="6" type="ORF">GGR23_000483</name>
</gene>
<feature type="transmembrane region" description="Helical" evidence="4">
    <location>
        <begin position="247"/>
        <end position="266"/>
    </location>
</feature>
<dbReference type="Gene3D" id="1.20.1250.20">
    <property type="entry name" value="MFS general substrate transporter like domains"/>
    <property type="match status" value="2"/>
</dbReference>
<comment type="caution">
    <text evidence="6">The sequence shown here is derived from an EMBL/GenBank/DDBJ whole genome shotgun (WGS) entry which is preliminary data.</text>
</comment>
<dbReference type="EMBL" id="JACIEZ010000001">
    <property type="protein sequence ID" value="MBB4063322.1"/>
    <property type="molecule type" value="Genomic_DNA"/>
</dbReference>